<dbReference type="Proteomes" id="UP000292209">
    <property type="component" value="Unassembled WGS sequence"/>
</dbReference>
<sequence>MWPSFYVANENVELIKGFRGYGKKALRRLEKLAE</sequence>
<proteinExistence type="predicted"/>
<accession>A0A4Q7P9S8</accession>
<dbReference type="AlphaFoldDB" id="A0A4Q7P9S8"/>
<protein>
    <submittedName>
        <fullName evidence="1">Uncharacterized protein</fullName>
    </submittedName>
</protein>
<evidence type="ECO:0000313" key="1">
    <source>
        <dbReference type="EMBL" id="RZS96944.1"/>
    </source>
</evidence>
<reference evidence="1 2" key="1">
    <citation type="submission" date="2019-02" db="EMBL/GenBank/DDBJ databases">
        <title>Genomic Encyclopedia of Archaeal and Bacterial Type Strains, Phase II (KMG-II): from individual species to whole genera.</title>
        <authorList>
            <person name="Goeker M."/>
        </authorList>
    </citation>
    <scope>NUCLEOTIDE SEQUENCE [LARGE SCALE GENOMIC DNA]</scope>
    <source>
        <strain evidence="1 2">DSM 21411</strain>
    </source>
</reference>
<gene>
    <name evidence="1" type="ORF">BC751_2540</name>
</gene>
<organism evidence="1 2">
    <name type="scientific">Cecembia calidifontis</name>
    <dbReference type="NCBI Taxonomy" id="1187080"/>
    <lineage>
        <taxon>Bacteria</taxon>
        <taxon>Pseudomonadati</taxon>
        <taxon>Bacteroidota</taxon>
        <taxon>Cytophagia</taxon>
        <taxon>Cytophagales</taxon>
        <taxon>Cyclobacteriaceae</taxon>
        <taxon>Cecembia</taxon>
    </lineage>
</organism>
<dbReference type="EMBL" id="SGXG01000001">
    <property type="protein sequence ID" value="RZS96944.1"/>
    <property type="molecule type" value="Genomic_DNA"/>
</dbReference>
<keyword evidence="2" id="KW-1185">Reference proteome</keyword>
<name>A0A4Q7P9S8_9BACT</name>
<evidence type="ECO:0000313" key="2">
    <source>
        <dbReference type="Proteomes" id="UP000292209"/>
    </source>
</evidence>
<comment type="caution">
    <text evidence="1">The sequence shown here is derived from an EMBL/GenBank/DDBJ whole genome shotgun (WGS) entry which is preliminary data.</text>
</comment>